<dbReference type="InParanoid" id="A0A2K3DDL4"/>
<evidence type="ECO:0000313" key="11">
    <source>
        <dbReference type="Proteomes" id="UP000006906"/>
    </source>
</evidence>
<dbReference type="InterPro" id="IPR013087">
    <property type="entry name" value="Znf_C2H2_type"/>
</dbReference>
<gene>
    <name evidence="10" type="ORF">CHLRE_09g389750v5</name>
</gene>
<dbReference type="KEGG" id="cre:CHLRE_09g389750v5"/>
<accession>A0A2K3DDL4</accession>
<sequence length="387" mass="38474">MTSGQDPNALFEQHTRTDCDPANYDRVHKKPRCPVAGCKTKLTTINRYRCKHCSQAICLKHRDPADHRCAEVQAANRQQRGGFFSSRPPAATSAAAASSSGRSSGAASAASSRPPSAPRPAPGAASSVTTTSPAAARRPSPQELHAAAARQYEDPDNSLRGTAARRAAQAAAPPPPAQSRWPWQSTPLTTGTGTSTSTSNANPLVPPHRPEKCPQCGAAFETVARLIQHVEDFHPSQQPVGTSTAAGGGPAGGGAAGPDAAGGAGAGAGGAGFFSNPLRGLAGTTIAGGPAPAGGGTFGGFGGAVGVQTDVNRGAGGGGGGGSLLSSGAGSGPGADGREVYRCHMCSRTFNDPVMLVQHSERCGAAARVGAGRGGGSGASKDTCVLS</sequence>
<feature type="domain" description="AN1-type" evidence="9">
    <location>
        <begin position="27"/>
        <end position="77"/>
    </location>
</feature>
<feature type="compositionally biased region" description="Low complexity" evidence="7">
    <location>
        <begin position="122"/>
        <end position="141"/>
    </location>
</feature>
<feature type="region of interest" description="Disordered" evidence="7">
    <location>
        <begin position="235"/>
        <end position="266"/>
    </location>
</feature>
<dbReference type="PROSITE" id="PS50157">
    <property type="entry name" value="ZINC_FINGER_C2H2_2"/>
    <property type="match status" value="1"/>
</dbReference>
<evidence type="ECO:0000256" key="3">
    <source>
        <dbReference type="ARBA" id="ARBA00022737"/>
    </source>
</evidence>
<dbReference type="InterPro" id="IPR036236">
    <property type="entry name" value="Znf_C2H2_sf"/>
</dbReference>
<name>A0A2K3DDL4_CHLRE</name>
<proteinExistence type="predicted"/>
<feature type="domain" description="C2H2-type" evidence="8">
    <location>
        <begin position="211"/>
        <end position="239"/>
    </location>
</feature>
<evidence type="ECO:0000256" key="7">
    <source>
        <dbReference type="SAM" id="MobiDB-lite"/>
    </source>
</evidence>
<evidence type="ECO:0000256" key="1">
    <source>
        <dbReference type="ARBA" id="ARBA00003732"/>
    </source>
</evidence>
<evidence type="ECO:0000259" key="8">
    <source>
        <dbReference type="PROSITE" id="PS50157"/>
    </source>
</evidence>
<keyword evidence="4 6" id="KW-0863">Zinc-finger</keyword>
<dbReference type="Pfam" id="PF01428">
    <property type="entry name" value="zf-AN1"/>
    <property type="match status" value="1"/>
</dbReference>
<dbReference type="ExpressionAtlas" id="A0A2K3DDL4">
    <property type="expression patterns" value="baseline and differential"/>
</dbReference>
<feature type="compositionally biased region" description="Gly residues" evidence="7">
    <location>
        <begin position="246"/>
        <end position="266"/>
    </location>
</feature>
<feature type="region of interest" description="Disordered" evidence="7">
    <location>
        <begin position="79"/>
        <end position="213"/>
    </location>
</feature>
<dbReference type="GeneID" id="5720059"/>
<dbReference type="OrthoDB" id="431929at2759"/>
<dbReference type="GO" id="GO:0008270">
    <property type="term" value="F:zinc ion binding"/>
    <property type="evidence" value="ECO:0007669"/>
    <property type="project" value="UniProtKB-KW"/>
</dbReference>
<dbReference type="Gene3D" id="3.30.160.60">
    <property type="entry name" value="Classic Zinc Finger"/>
    <property type="match status" value="1"/>
</dbReference>
<evidence type="ECO:0000259" key="9">
    <source>
        <dbReference type="PROSITE" id="PS51039"/>
    </source>
</evidence>
<dbReference type="AlphaFoldDB" id="A0A2K3DDL4"/>
<dbReference type="PROSITE" id="PS51039">
    <property type="entry name" value="ZF_AN1"/>
    <property type="match status" value="1"/>
</dbReference>
<dbReference type="SUPFAM" id="SSF118310">
    <property type="entry name" value="AN1-like Zinc finger"/>
    <property type="match status" value="1"/>
</dbReference>
<dbReference type="PROSITE" id="PS00028">
    <property type="entry name" value="ZINC_FINGER_C2H2_1"/>
    <property type="match status" value="1"/>
</dbReference>
<keyword evidence="3" id="KW-0677">Repeat</keyword>
<feature type="compositionally biased region" description="Low complexity" evidence="7">
    <location>
        <begin position="178"/>
        <end position="199"/>
    </location>
</feature>
<protein>
    <recommendedName>
        <fullName evidence="12">C2H2-type domain-containing protein</fullName>
    </recommendedName>
</protein>
<organism evidence="10 11">
    <name type="scientific">Chlamydomonas reinhardtii</name>
    <name type="common">Chlamydomonas smithii</name>
    <dbReference type="NCBI Taxonomy" id="3055"/>
    <lineage>
        <taxon>Eukaryota</taxon>
        <taxon>Viridiplantae</taxon>
        <taxon>Chlorophyta</taxon>
        <taxon>core chlorophytes</taxon>
        <taxon>Chlorophyceae</taxon>
        <taxon>CS clade</taxon>
        <taxon>Chlamydomonadales</taxon>
        <taxon>Chlamydomonadaceae</taxon>
        <taxon>Chlamydomonas</taxon>
    </lineage>
</organism>
<dbReference type="Gene3D" id="4.10.1110.10">
    <property type="entry name" value="AN1-like Zinc finger"/>
    <property type="match status" value="1"/>
</dbReference>
<dbReference type="STRING" id="3055.A0A2K3DDL4"/>
<feature type="compositionally biased region" description="Polar residues" evidence="7">
    <location>
        <begin position="235"/>
        <end position="244"/>
    </location>
</feature>
<dbReference type="SUPFAM" id="SSF57667">
    <property type="entry name" value="beta-beta-alpha zinc fingers"/>
    <property type="match status" value="1"/>
</dbReference>
<dbReference type="Gramene" id="PNW78617">
    <property type="protein sequence ID" value="PNW78617"/>
    <property type="gene ID" value="CHLRE_09g389750v5"/>
</dbReference>
<keyword evidence="5" id="KW-0862">Zinc</keyword>
<dbReference type="PANTHER" id="PTHR14677">
    <property type="entry name" value="ARSENITE INDUCUBLE RNA ASSOCIATED PROTEIN AIP-1-RELATED"/>
    <property type="match status" value="1"/>
</dbReference>
<dbReference type="InterPro" id="IPR035896">
    <property type="entry name" value="AN1-like_Znf"/>
</dbReference>
<evidence type="ECO:0000313" key="10">
    <source>
        <dbReference type="EMBL" id="PNW78617.1"/>
    </source>
</evidence>
<dbReference type="SMART" id="SM00355">
    <property type="entry name" value="ZnF_C2H2"/>
    <property type="match status" value="2"/>
</dbReference>
<dbReference type="InterPro" id="IPR057357">
    <property type="entry name" value="Znf-C2H2_ZFAND2A/B"/>
</dbReference>
<evidence type="ECO:0000256" key="6">
    <source>
        <dbReference type="PROSITE-ProRule" id="PRU00042"/>
    </source>
</evidence>
<evidence type="ECO:0008006" key="12">
    <source>
        <dbReference type="Google" id="ProtNLM"/>
    </source>
</evidence>
<dbReference type="InterPro" id="IPR000058">
    <property type="entry name" value="Znf_AN1"/>
</dbReference>
<reference evidence="10 11" key="1">
    <citation type="journal article" date="2007" name="Science">
        <title>The Chlamydomonas genome reveals the evolution of key animal and plant functions.</title>
        <authorList>
            <person name="Merchant S.S."/>
            <person name="Prochnik S.E."/>
            <person name="Vallon O."/>
            <person name="Harris E.H."/>
            <person name="Karpowicz S.J."/>
            <person name="Witman G.B."/>
            <person name="Terry A."/>
            <person name="Salamov A."/>
            <person name="Fritz-Laylin L.K."/>
            <person name="Marechal-Drouard L."/>
            <person name="Marshall W.F."/>
            <person name="Qu L.H."/>
            <person name="Nelson D.R."/>
            <person name="Sanderfoot A.A."/>
            <person name="Spalding M.H."/>
            <person name="Kapitonov V.V."/>
            <person name="Ren Q."/>
            <person name="Ferris P."/>
            <person name="Lindquist E."/>
            <person name="Shapiro H."/>
            <person name="Lucas S.M."/>
            <person name="Grimwood J."/>
            <person name="Schmutz J."/>
            <person name="Cardol P."/>
            <person name="Cerutti H."/>
            <person name="Chanfreau G."/>
            <person name="Chen C.L."/>
            <person name="Cognat V."/>
            <person name="Croft M.T."/>
            <person name="Dent R."/>
            <person name="Dutcher S."/>
            <person name="Fernandez E."/>
            <person name="Fukuzawa H."/>
            <person name="Gonzalez-Ballester D."/>
            <person name="Gonzalez-Halphen D."/>
            <person name="Hallmann A."/>
            <person name="Hanikenne M."/>
            <person name="Hippler M."/>
            <person name="Inwood W."/>
            <person name="Jabbari K."/>
            <person name="Kalanon M."/>
            <person name="Kuras R."/>
            <person name="Lefebvre P.A."/>
            <person name="Lemaire S.D."/>
            <person name="Lobanov A.V."/>
            <person name="Lohr M."/>
            <person name="Manuell A."/>
            <person name="Meier I."/>
            <person name="Mets L."/>
            <person name="Mittag M."/>
            <person name="Mittelmeier T."/>
            <person name="Moroney J.V."/>
            <person name="Moseley J."/>
            <person name="Napoli C."/>
            <person name="Nedelcu A.M."/>
            <person name="Niyogi K."/>
            <person name="Novoselov S.V."/>
            <person name="Paulsen I.T."/>
            <person name="Pazour G."/>
            <person name="Purton S."/>
            <person name="Ral J.P."/>
            <person name="Riano-Pachon D.M."/>
            <person name="Riekhof W."/>
            <person name="Rymarquis L."/>
            <person name="Schroda M."/>
            <person name="Stern D."/>
            <person name="Umen J."/>
            <person name="Willows R."/>
            <person name="Wilson N."/>
            <person name="Zimmer S.L."/>
            <person name="Allmer J."/>
            <person name="Balk J."/>
            <person name="Bisova K."/>
            <person name="Chen C.J."/>
            <person name="Elias M."/>
            <person name="Gendler K."/>
            <person name="Hauser C."/>
            <person name="Lamb M.R."/>
            <person name="Ledford H."/>
            <person name="Long J.C."/>
            <person name="Minagawa J."/>
            <person name="Page M.D."/>
            <person name="Pan J."/>
            <person name="Pootakham W."/>
            <person name="Roje S."/>
            <person name="Rose A."/>
            <person name="Stahlberg E."/>
            <person name="Terauchi A.M."/>
            <person name="Yang P."/>
            <person name="Ball S."/>
            <person name="Bowler C."/>
            <person name="Dieckmann C.L."/>
            <person name="Gladyshev V.N."/>
            <person name="Green P."/>
            <person name="Jorgensen R."/>
            <person name="Mayfield S."/>
            <person name="Mueller-Roeber B."/>
            <person name="Rajamani S."/>
            <person name="Sayre R.T."/>
            <person name="Brokstein P."/>
            <person name="Dubchak I."/>
            <person name="Goodstein D."/>
            <person name="Hornick L."/>
            <person name="Huang Y.W."/>
            <person name="Jhaveri J."/>
            <person name="Luo Y."/>
            <person name="Martinez D."/>
            <person name="Ngau W.C."/>
            <person name="Otillar B."/>
            <person name="Poliakov A."/>
            <person name="Porter A."/>
            <person name="Szajkowski L."/>
            <person name="Werner G."/>
            <person name="Zhou K."/>
            <person name="Grigoriev I.V."/>
            <person name="Rokhsar D.S."/>
            <person name="Grossman A.R."/>
        </authorList>
    </citation>
    <scope>NUCLEOTIDE SEQUENCE [LARGE SCALE GENOMIC DNA]</scope>
    <source>
        <strain evidence="11">CC-503</strain>
    </source>
</reference>
<feature type="compositionally biased region" description="Low complexity" evidence="7">
    <location>
        <begin position="85"/>
        <end position="114"/>
    </location>
</feature>
<dbReference type="GO" id="GO:0005737">
    <property type="term" value="C:cytoplasm"/>
    <property type="evidence" value="ECO:0000318"/>
    <property type="project" value="GO_Central"/>
</dbReference>
<keyword evidence="2" id="KW-0479">Metal-binding</keyword>
<dbReference type="Pfam" id="PF25403">
    <property type="entry name" value="zf-C2H2_ZFAND2"/>
    <property type="match status" value="1"/>
</dbReference>
<comment type="function">
    <text evidence="1">May be involved in environmental stress response.</text>
</comment>
<dbReference type="RefSeq" id="XP_042921019.1">
    <property type="nucleotide sequence ID" value="XM_043065517.1"/>
</dbReference>
<keyword evidence="11" id="KW-1185">Reference proteome</keyword>
<evidence type="ECO:0000256" key="2">
    <source>
        <dbReference type="ARBA" id="ARBA00022723"/>
    </source>
</evidence>
<evidence type="ECO:0000256" key="5">
    <source>
        <dbReference type="ARBA" id="ARBA00022833"/>
    </source>
</evidence>
<dbReference type="EMBL" id="CM008970">
    <property type="protein sequence ID" value="PNW78617.1"/>
    <property type="molecule type" value="Genomic_DNA"/>
</dbReference>
<evidence type="ECO:0000256" key="4">
    <source>
        <dbReference type="ARBA" id="ARBA00022771"/>
    </source>
</evidence>
<dbReference type="Proteomes" id="UP000006906">
    <property type="component" value="Chromosome 9"/>
</dbReference>
<dbReference type="PANTHER" id="PTHR14677:SF20">
    <property type="entry name" value="ZINC FINGER AN1-TYPE CONTAINING 2A-RELATED"/>
    <property type="match status" value="1"/>
</dbReference>